<dbReference type="Proteomes" id="UP001254832">
    <property type="component" value="Unassembled WGS sequence"/>
</dbReference>
<protein>
    <submittedName>
        <fullName evidence="2">Uncharacterized protein (TIGR02172 family)</fullName>
    </submittedName>
</protein>
<evidence type="ECO:0000313" key="2">
    <source>
        <dbReference type="EMBL" id="MDR6726258.1"/>
    </source>
</evidence>
<dbReference type="InterPro" id="IPR011009">
    <property type="entry name" value="Kinase-like_dom_sf"/>
</dbReference>
<dbReference type="RefSeq" id="WP_310144347.1">
    <property type="nucleotide sequence ID" value="NZ_JAVDTR010000016.1"/>
</dbReference>
<accession>A0AAP5LR56</accession>
<sequence>MNSKLGVKLGEGGCAEVYAWEGESKIIKLAKPNTIIEALQAELHHCRIAWSCGLTVPQPFEMQEVEERWGIVFERVHGDSIMKRFVDTTLDRSRHRQPLDVSEDYIHARITAQMLYQVHSHSVSNMPSQRANIKHDIQRTEYLSEGDKACVIELLDQIPTKQQLCHGDPNPGNIILREHDAVMIDWNNASVGNPEADLAEYIIMIQYAILPPNIPQEVQEALEATREESIRMFIEQYQRSSGISNADIEPWFVVIAARKLAADGISEEEKYLLVQEIHRRLHSTH</sequence>
<dbReference type="SUPFAM" id="SSF56112">
    <property type="entry name" value="Protein kinase-like (PK-like)"/>
    <property type="match status" value="1"/>
</dbReference>
<comment type="caution">
    <text evidence="2">The sequence shown here is derived from an EMBL/GenBank/DDBJ whole genome shotgun (WGS) entry which is preliminary data.</text>
</comment>
<dbReference type="EMBL" id="JAVDTR010000016">
    <property type="protein sequence ID" value="MDR6726258.1"/>
    <property type="molecule type" value="Genomic_DNA"/>
</dbReference>
<gene>
    <name evidence="2" type="ORF">J2W91_004769</name>
</gene>
<evidence type="ECO:0000313" key="3">
    <source>
        <dbReference type="Proteomes" id="UP001254832"/>
    </source>
</evidence>
<dbReference type="Gene3D" id="3.90.1200.10">
    <property type="match status" value="1"/>
</dbReference>
<name>A0AAP5LR56_PAEAM</name>
<dbReference type="Pfam" id="PF01636">
    <property type="entry name" value="APH"/>
    <property type="match status" value="1"/>
</dbReference>
<dbReference type="AlphaFoldDB" id="A0AAP5LR56"/>
<proteinExistence type="predicted"/>
<evidence type="ECO:0000259" key="1">
    <source>
        <dbReference type="Pfam" id="PF01636"/>
    </source>
</evidence>
<feature type="domain" description="Aminoglycoside phosphotransferase" evidence="1">
    <location>
        <begin position="24"/>
        <end position="202"/>
    </location>
</feature>
<organism evidence="2 3">
    <name type="scientific">Paenibacillus amylolyticus</name>
    <dbReference type="NCBI Taxonomy" id="1451"/>
    <lineage>
        <taxon>Bacteria</taxon>
        <taxon>Bacillati</taxon>
        <taxon>Bacillota</taxon>
        <taxon>Bacilli</taxon>
        <taxon>Bacillales</taxon>
        <taxon>Paenibacillaceae</taxon>
        <taxon>Paenibacillus</taxon>
    </lineage>
</organism>
<reference evidence="2" key="1">
    <citation type="submission" date="2023-07" db="EMBL/GenBank/DDBJ databases">
        <title>Sorghum-associated microbial communities from plants grown in Nebraska, USA.</title>
        <authorList>
            <person name="Schachtman D."/>
        </authorList>
    </citation>
    <scope>NUCLEOTIDE SEQUENCE</scope>
    <source>
        <strain evidence="2">BE80</strain>
    </source>
</reference>
<dbReference type="InterPro" id="IPR002575">
    <property type="entry name" value="Aminoglycoside_PTrfase"/>
</dbReference>